<accession>A0A2I0R525</accession>
<reference evidence="1 2" key="1">
    <citation type="submission" date="2017-12" db="EMBL/GenBank/DDBJ databases">
        <title>The draft genome sequence of Brumimicrobium saltpan LHR20.</title>
        <authorList>
            <person name="Do Z.-J."/>
            <person name="Luo H.-R."/>
        </authorList>
    </citation>
    <scope>NUCLEOTIDE SEQUENCE [LARGE SCALE GENOMIC DNA]</scope>
    <source>
        <strain evidence="1 2">LHR20</strain>
    </source>
</reference>
<dbReference type="EMBL" id="PJNI01000002">
    <property type="protein sequence ID" value="PKR81686.1"/>
    <property type="molecule type" value="Genomic_DNA"/>
</dbReference>
<gene>
    <name evidence="1" type="ORF">CW751_03940</name>
</gene>
<dbReference type="Proteomes" id="UP000236654">
    <property type="component" value="Unassembled WGS sequence"/>
</dbReference>
<evidence type="ECO:0000313" key="2">
    <source>
        <dbReference type="Proteomes" id="UP000236654"/>
    </source>
</evidence>
<keyword evidence="2" id="KW-1185">Reference proteome</keyword>
<sequence length="116" mass="13120">MLALGFYMFFFKFVCYSIYSIMKRFLFLSSAIALTLISCKKEYTCSCVQTVTTSAYEQYGTYHPQATTANTFSNTIKAKQDEVESKCKKGENLNIQTYGTGEAQRTVTETVTCEVL</sequence>
<name>A0A2I0R525_9FLAO</name>
<dbReference type="AlphaFoldDB" id="A0A2I0R525"/>
<evidence type="ECO:0000313" key="1">
    <source>
        <dbReference type="EMBL" id="PKR81686.1"/>
    </source>
</evidence>
<organism evidence="1 2">
    <name type="scientific">Brumimicrobium salinarum</name>
    <dbReference type="NCBI Taxonomy" id="2058658"/>
    <lineage>
        <taxon>Bacteria</taxon>
        <taxon>Pseudomonadati</taxon>
        <taxon>Bacteroidota</taxon>
        <taxon>Flavobacteriia</taxon>
        <taxon>Flavobacteriales</taxon>
        <taxon>Crocinitomicaceae</taxon>
        <taxon>Brumimicrobium</taxon>
    </lineage>
</organism>
<protein>
    <submittedName>
        <fullName evidence="1">Uncharacterized protein</fullName>
    </submittedName>
</protein>
<comment type="caution">
    <text evidence="1">The sequence shown here is derived from an EMBL/GenBank/DDBJ whole genome shotgun (WGS) entry which is preliminary data.</text>
</comment>
<proteinExistence type="predicted"/>